<dbReference type="PANTHER" id="PTHR30041:SF4">
    <property type="entry name" value="ARSENATE REDUCTASE"/>
    <property type="match status" value="1"/>
</dbReference>
<organism evidence="1">
    <name type="scientific">marine sediment metagenome</name>
    <dbReference type="NCBI Taxonomy" id="412755"/>
    <lineage>
        <taxon>unclassified sequences</taxon>
        <taxon>metagenomes</taxon>
        <taxon>ecological metagenomes</taxon>
    </lineage>
</organism>
<dbReference type="EMBL" id="BARU01039424">
    <property type="protein sequence ID" value="GAH80951.1"/>
    <property type="molecule type" value="Genomic_DNA"/>
</dbReference>
<evidence type="ECO:0000313" key="1">
    <source>
        <dbReference type="EMBL" id="GAH80951.1"/>
    </source>
</evidence>
<sequence length="67" mass="8035">MKLNKKPHEIIRTQEEVYKSQFRGKNFTDHEWIKILIEHPKLIQRPIVVKKHKAIIADPPENIDQLL</sequence>
<accession>X1IF01</accession>
<proteinExistence type="predicted"/>
<evidence type="ECO:0008006" key="2">
    <source>
        <dbReference type="Google" id="ProtNLM"/>
    </source>
</evidence>
<dbReference type="InterPro" id="IPR036249">
    <property type="entry name" value="Thioredoxin-like_sf"/>
</dbReference>
<dbReference type="SUPFAM" id="SSF52833">
    <property type="entry name" value="Thioredoxin-like"/>
    <property type="match status" value="1"/>
</dbReference>
<comment type="caution">
    <text evidence="1">The sequence shown here is derived from an EMBL/GenBank/DDBJ whole genome shotgun (WGS) entry which is preliminary data.</text>
</comment>
<dbReference type="PANTHER" id="PTHR30041">
    <property type="entry name" value="ARSENATE REDUCTASE"/>
    <property type="match status" value="1"/>
</dbReference>
<dbReference type="Gene3D" id="3.40.30.10">
    <property type="entry name" value="Glutaredoxin"/>
    <property type="match status" value="1"/>
</dbReference>
<reference evidence="1" key="1">
    <citation type="journal article" date="2014" name="Front. Microbiol.">
        <title>High frequency of phylogenetically diverse reductive dehalogenase-homologous genes in deep subseafloor sedimentary metagenomes.</title>
        <authorList>
            <person name="Kawai M."/>
            <person name="Futagami T."/>
            <person name="Toyoda A."/>
            <person name="Takaki Y."/>
            <person name="Nishi S."/>
            <person name="Hori S."/>
            <person name="Arai W."/>
            <person name="Tsubouchi T."/>
            <person name="Morono Y."/>
            <person name="Uchiyama I."/>
            <person name="Ito T."/>
            <person name="Fujiyama A."/>
            <person name="Inagaki F."/>
            <person name="Takami H."/>
        </authorList>
    </citation>
    <scope>NUCLEOTIDE SEQUENCE</scope>
    <source>
        <strain evidence="1">Expedition CK06-06</strain>
    </source>
</reference>
<dbReference type="PROSITE" id="PS51353">
    <property type="entry name" value="ARSC"/>
    <property type="match status" value="1"/>
</dbReference>
<dbReference type="Pfam" id="PF03960">
    <property type="entry name" value="ArsC"/>
    <property type="match status" value="1"/>
</dbReference>
<gene>
    <name evidence="1" type="ORF">S03H2_61106</name>
</gene>
<protein>
    <recommendedName>
        <fullName evidence="2">Arsenate reductase</fullName>
    </recommendedName>
</protein>
<name>X1IF01_9ZZZZ</name>
<dbReference type="InterPro" id="IPR006660">
    <property type="entry name" value="Arsenate_reductase-like"/>
</dbReference>
<dbReference type="AlphaFoldDB" id="X1IF01"/>